<dbReference type="GeneID" id="54982953"/>
<dbReference type="KEGG" id="vg:54982953"/>
<keyword evidence="2" id="KW-1185">Reference proteome</keyword>
<dbReference type="EMBL" id="MF663786">
    <property type="protein sequence ID" value="ATI15697.1"/>
    <property type="molecule type" value="Genomic_DNA"/>
</dbReference>
<proteinExistence type="predicted"/>
<sequence>MKIYTSPGSGDYFDGSDNYGPLGFRLLGDRRFWMAWANVGAAGENRVSRAVMDDFGTLVETARLETA</sequence>
<dbReference type="RefSeq" id="YP_009792745.1">
    <property type="nucleotide sequence ID" value="NC_047861.1"/>
</dbReference>
<name>A0A291LAQ1_9CAUD</name>
<evidence type="ECO:0000313" key="2">
    <source>
        <dbReference type="Proteomes" id="UP000228765"/>
    </source>
</evidence>
<evidence type="ECO:0000313" key="1">
    <source>
        <dbReference type="EMBL" id="ATI15697.1"/>
    </source>
</evidence>
<dbReference type="Proteomes" id="UP000228765">
    <property type="component" value="Segment"/>
</dbReference>
<protein>
    <submittedName>
        <fullName evidence="1">Uncharacterized protein</fullName>
    </submittedName>
</protein>
<reference evidence="1 2" key="1">
    <citation type="submission" date="2017-08" db="EMBL/GenBank/DDBJ databases">
        <title>Complete genome sequence of a novel bacteriophage infecting Bordetella bronchiseptica.</title>
        <authorList>
            <person name="Chen Y."/>
            <person name="Song J."/>
            <person name="Wu B."/>
        </authorList>
    </citation>
    <scope>NUCLEOTIDE SEQUENCE [LARGE SCALE GENOMIC DNA]</scope>
</reference>
<accession>A0A291LAQ1</accession>
<organism evidence="1 2">
    <name type="scientific">Bordetella phage vB_BbrM_PHB04</name>
    <dbReference type="NCBI Taxonomy" id="2029657"/>
    <lineage>
        <taxon>Viruses</taxon>
        <taxon>Duplodnaviria</taxon>
        <taxon>Heunggongvirae</taxon>
        <taxon>Uroviricota</taxon>
        <taxon>Caudoviricetes</taxon>
        <taxon>Phabquatrovirus</taxon>
        <taxon>Phabquatrovirus PHB04</taxon>
    </lineage>
</organism>